<dbReference type="Pfam" id="PF06701">
    <property type="entry name" value="MIB_HERC2"/>
    <property type="match status" value="1"/>
</dbReference>
<dbReference type="InterPro" id="IPR037252">
    <property type="entry name" value="Mib_Herc2_sf"/>
</dbReference>
<dbReference type="InterPro" id="IPR002035">
    <property type="entry name" value="VWF_A"/>
</dbReference>
<feature type="compositionally biased region" description="Polar residues" evidence="1">
    <location>
        <begin position="288"/>
        <end position="311"/>
    </location>
</feature>
<dbReference type="SUPFAM" id="SSF53300">
    <property type="entry name" value="vWA-like"/>
    <property type="match status" value="1"/>
</dbReference>
<dbReference type="SMART" id="SM00327">
    <property type="entry name" value="VWA"/>
    <property type="match status" value="1"/>
</dbReference>
<dbReference type="InterPro" id="IPR010606">
    <property type="entry name" value="Mib_Herc2"/>
</dbReference>
<proteinExistence type="predicted"/>
<dbReference type="EMBL" id="JBJQND010000007">
    <property type="protein sequence ID" value="KAL3871257.1"/>
    <property type="molecule type" value="Genomic_DNA"/>
</dbReference>
<dbReference type="AlphaFoldDB" id="A0ABD3WBL4"/>
<comment type="caution">
    <text evidence="3">The sequence shown here is derived from an EMBL/GenBank/DDBJ whole genome shotgun (WGS) entry which is preliminary data.</text>
</comment>
<evidence type="ECO:0000256" key="1">
    <source>
        <dbReference type="SAM" id="MobiDB-lite"/>
    </source>
</evidence>
<feature type="compositionally biased region" description="Basic and acidic residues" evidence="1">
    <location>
        <begin position="313"/>
        <end position="327"/>
    </location>
</feature>
<evidence type="ECO:0000313" key="4">
    <source>
        <dbReference type="Proteomes" id="UP001634394"/>
    </source>
</evidence>
<sequence>MAGLQTSEDESGVGDEEWSDEIFVPAINSDRKPIMRREAQEKELEMLSLRVKEMNTNFKMITKRFHSFQGPTASRNTDEELMPHNVLSRRGEIGTRMKQGKCLSFDNKEHYDNISVLVDTINKFATRIDKLDHRLETGNLRLCSRPCCHEHFKGGSGSKSCINIQKLDGGYNVFEINPSNQGTHEKIKGAVGNDPRVTKSDSKIVDVCELLPIEEPHGSEKQNSHTSSIDKFAGKPKTDDEKKTFIPINSKGLKSMKTDPQEDNRQKRTEEEVTESERHSNVNDGRKTNTMNAQSNGDSNFTNIKNFTTTVRLADKDRGKNDNRTRSENNVSGAAKTLTKTNESSMVPTYLPIEYWDSVCQETHDKALQTKRSRLIGFDTIICLDTSASVSEYWKDILNFLQNLIKDIEKAQPMESGIREHIALVTYGHQTAVLQHFTTKYQDVLTQIHTIDPDGSTPMYWAVILCKVLLFGSAYAPILRGLRFAPRIILITDGRPSNRLLIGGLDESPKYDEEMEKQDIARQLIVMSVQIPLLRVYAVAVGNNFDQEFLTAITRSCGGKVKTLSDWSSVATYGKKMELASNYLGLACVSQDLLVNVLRDNSGLPPEDIEFVTTEVKEQVEYQKDEGTTSDEEEVQGTYQLPPVGSRVRRGPHWSRNDEDNGSPGTIVAYSKGKAFSGWVMVQWDQPKKYSRWRFSYRYGAENAYDVKVQANEGPMVMEFPTLMKVGCEVIRVFLPSFSPRSQPHHHGLDASQFLRNLSLSLNQQGTDISIPQPLRQGALPPARRQLSTRELQKPSVLHDAGNDGDYKEERELLTIENVERSGMPFVDDMNGRNLIYTRIKERNDKETLCGTSTSSYSKTRFDQKEVMKSDTQTAANGNTKLRRMKKSNKNAHV</sequence>
<protein>
    <recommendedName>
        <fullName evidence="2">VWFA domain-containing protein</fullName>
    </recommendedName>
</protein>
<evidence type="ECO:0000313" key="3">
    <source>
        <dbReference type="EMBL" id="KAL3871257.1"/>
    </source>
</evidence>
<evidence type="ECO:0000259" key="2">
    <source>
        <dbReference type="PROSITE" id="PS50234"/>
    </source>
</evidence>
<reference evidence="3 4" key="1">
    <citation type="submission" date="2024-11" db="EMBL/GenBank/DDBJ databases">
        <title>Chromosome-level genome assembly of the freshwater bivalve Anodonta woodiana.</title>
        <authorList>
            <person name="Chen X."/>
        </authorList>
    </citation>
    <scope>NUCLEOTIDE SEQUENCE [LARGE SCALE GENOMIC DNA]</scope>
    <source>
        <strain evidence="3">MN2024</strain>
        <tissue evidence="3">Gills</tissue>
    </source>
</reference>
<dbReference type="InterPro" id="IPR036465">
    <property type="entry name" value="vWFA_dom_sf"/>
</dbReference>
<organism evidence="3 4">
    <name type="scientific">Sinanodonta woodiana</name>
    <name type="common">Chinese pond mussel</name>
    <name type="synonym">Anodonta woodiana</name>
    <dbReference type="NCBI Taxonomy" id="1069815"/>
    <lineage>
        <taxon>Eukaryota</taxon>
        <taxon>Metazoa</taxon>
        <taxon>Spiralia</taxon>
        <taxon>Lophotrochozoa</taxon>
        <taxon>Mollusca</taxon>
        <taxon>Bivalvia</taxon>
        <taxon>Autobranchia</taxon>
        <taxon>Heteroconchia</taxon>
        <taxon>Palaeoheterodonta</taxon>
        <taxon>Unionida</taxon>
        <taxon>Unionoidea</taxon>
        <taxon>Unionidae</taxon>
        <taxon>Unioninae</taxon>
        <taxon>Sinanodonta</taxon>
    </lineage>
</organism>
<dbReference type="SUPFAM" id="SSF159034">
    <property type="entry name" value="Mib/herc2 domain-like"/>
    <property type="match status" value="1"/>
</dbReference>
<feature type="region of interest" description="Disordered" evidence="1">
    <location>
        <begin position="646"/>
        <end position="665"/>
    </location>
</feature>
<dbReference type="CDD" id="cd00198">
    <property type="entry name" value="vWFA"/>
    <property type="match status" value="1"/>
</dbReference>
<dbReference type="Proteomes" id="UP001634394">
    <property type="component" value="Unassembled WGS sequence"/>
</dbReference>
<accession>A0ABD3WBL4</accession>
<gene>
    <name evidence="3" type="ORF">ACJMK2_039264</name>
</gene>
<dbReference type="Gene3D" id="3.40.50.410">
    <property type="entry name" value="von Willebrand factor, type A domain"/>
    <property type="match status" value="1"/>
</dbReference>
<feature type="compositionally biased region" description="Polar residues" evidence="1">
    <location>
        <begin position="870"/>
        <end position="880"/>
    </location>
</feature>
<feature type="region of interest" description="Disordered" evidence="1">
    <location>
        <begin position="215"/>
        <end position="335"/>
    </location>
</feature>
<dbReference type="PROSITE" id="PS50234">
    <property type="entry name" value="VWFA"/>
    <property type="match status" value="1"/>
</dbReference>
<feature type="compositionally biased region" description="Basic and acidic residues" evidence="1">
    <location>
        <begin position="232"/>
        <end position="244"/>
    </location>
</feature>
<feature type="compositionally biased region" description="Basic residues" evidence="1">
    <location>
        <begin position="881"/>
        <end position="894"/>
    </location>
</feature>
<dbReference type="Pfam" id="PF13519">
    <property type="entry name" value="VWA_2"/>
    <property type="match status" value="1"/>
</dbReference>
<keyword evidence="4" id="KW-1185">Reference proteome</keyword>
<feature type="compositionally biased region" description="Basic and acidic residues" evidence="1">
    <location>
        <begin position="256"/>
        <end position="287"/>
    </location>
</feature>
<name>A0ABD3WBL4_SINWO</name>
<feature type="region of interest" description="Disordered" evidence="1">
    <location>
        <begin position="869"/>
        <end position="894"/>
    </location>
</feature>
<feature type="domain" description="VWFA" evidence="2">
    <location>
        <begin position="379"/>
        <end position="577"/>
    </location>
</feature>
<dbReference type="Gene3D" id="2.30.30.40">
    <property type="entry name" value="SH3 Domains"/>
    <property type="match status" value="1"/>
</dbReference>